<comment type="caution">
    <text evidence="4">The sequence shown here is derived from an EMBL/GenBank/DDBJ whole genome shotgun (WGS) entry which is preliminary data.</text>
</comment>
<dbReference type="InterPro" id="IPR036249">
    <property type="entry name" value="Thioredoxin-like_sf"/>
</dbReference>
<dbReference type="PRINTS" id="PR00421">
    <property type="entry name" value="THIOREDOXIN"/>
</dbReference>
<dbReference type="Gene3D" id="3.90.1410.10">
    <property type="entry name" value="set domain protein methyltransferase, domain 1"/>
    <property type="match status" value="1"/>
</dbReference>
<name>A0A2V1AMT9_9ASCO</name>
<dbReference type="PROSITE" id="PS00194">
    <property type="entry name" value="THIOREDOXIN_1"/>
    <property type="match status" value="1"/>
</dbReference>
<reference evidence="4 5" key="1">
    <citation type="submission" date="2017-12" db="EMBL/GenBank/DDBJ databases">
        <title>Genome Sequence of a Multidrug-Resistant Candida haemulonii Isolate from a Patient with Chronic Leg Ulcers in Israel.</title>
        <authorList>
            <person name="Chow N.A."/>
            <person name="Gade L."/>
            <person name="Batra D."/>
            <person name="Rowe L.A."/>
            <person name="Ben-Ami R."/>
            <person name="Loparev V.N."/>
            <person name="Litvintseva A.P."/>
        </authorList>
    </citation>
    <scope>NUCLEOTIDE SEQUENCE [LARGE SCALE GENOMIC DNA]</scope>
    <source>
        <strain evidence="4 5">B11899</strain>
    </source>
</reference>
<dbReference type="FunFam" id="3.40.30.10:FF:000245">
    <property type="entry name" value="Thioredoxin"/>
    <property type="match status" value="1"/>
</dbReference>
<keyword evidence="5" id="KW-1185">Reference proteome</keyword>
<gene>
    <name evidence="4" type="ORF">CXQ85_001400</name>
</gene>
<evidence type="ECO:0000256" key="1">
    <source>
        <dbReference type="ARBA" id="ARBA00023157"/>
    </source>
</evidence>
<dbReference type="Pfam" id="PF00085">
    <property type="entry name" value="Thioredoxin"/>
    <property type="match status" value="1"/>
</dbReference>
<dbReference type="Gene3D" id="3.40.30.10">
    <property type="entry name" value="Glutaredoxin"/>
    <property type="match status" value="1"/>
</dbReference>
<evidence type="ECO:0000259" key="2">
    <source>
        <dbReference type="PROSITE" id="PS50280"/>
    </source>
</evidence>
<feature type="domain" description="SET" evidence="2">
    <location>
        <begin position="20"/>
        <end position="235"/>
    </location>
</feature>
<evidence type="ECO:0000259" key="3">
    <source>
        <dbReference type="PROSITE" id="PS51352"/>
    </source>
</evidence>
<dbReference type="InterPro" id="IPR013766">
    <property type="entry name" value="Thioredoxin_domain"/>
</dbReference>
<dbReference type="OrthoDB" id="441812at2759"/>
<sequence length="554" mass="62613">MVEVKTLLTWAQQRGASLSPSVAVDKSPVGGLGIITSQPIEEDAIVLRVPQRSTYDIQTLLQYTEELKRRMTSPTETTVIRGYIWSFAILQSMGVDLKLISPYLDVLKTTEILDVDENLEASDSFVQWQIIQKKRVVSERTEIIKAHPDLAQHLSPETAFRLHQAVKSRVLEIPHPVEDETYQFTTRVTLVPMLDFANHARDNNAVFDVDKSTGDVVLRAIHAIPKDAEVFISYSPSNDKGMFFKTYGFIPRDGEYEWVLPRFNDIVNTTKKTEDVDYTKMAKWLRIMPRLILTSSQGQVRVDLTESRLPLLMVPGLTYYSGWRTEKADIEEDEQDIEELIFEEENNPVILSTETAYGVVYEDAYVSVPNILEQTWEDSENGIRELVELTKPLLKLAAETSKKADYTTLAAIATQYDSTQLQSYFAAKHELLQHLLQLSTDDFINYNSILIMVSQVASKAEFQEALKHDGLVVVDFFATWCGPCKMIAPLLDKFSKEYSAVKFVKVDVDEVGEVAQEYEVSSMPTIIFFKNGDVIQKVIGANPNALKQALAANA</sequence>
<dbReference type="PROSITE" id="PS50280">
    <property type="entry name" value="SET"/>
    <property type="match status" value="1"/>
</dbReference>
<dbReference type="InterPro" id="IPR046341">
    <property type="entry name" value="SET_dom_sf"/>
</dbReference>
<dbReference type="AlphaFoldDB" id="A0A2V1AMT9"/>
<dbReference type="CDD" id="cd02947">
    <property type="entry name" value="TRX_family"/>
    <property type="match status" value="1"/>
</dbReference>
<dbReference type="STRING" id="45357.A0A2V1AMT9"/>
<proteinExistence type="predicted"/>
<feature type="domain" description="Thioredoxin" evidence="3">
    <location>
        <begin position="429"/>
        <end position="554"/>
    </location>
</feature>
<dbReference type="Pfam" id="PF00856">
    <property type="entry name" value="SET"/>
    <property type="match status" value="1"/>
</dbReference>
<dbReference type="InterPro" id="IPR005746">
    <property type="entry name" value="Thioredoxin"/>
</dbReference>
<dbReference type="RefSeq" id="XP_025340045.1">
    <property type="nucleotide sequence ID" value="XM_025485114.1"/>
</dbReference>
<dbReference type="SUPFAM" id="SSF52833">
    <property type="entry name" value="Thioredoxin-like"/>
    <property type="match status" value="1"/>
</dbReference>
<accession>A0A2V1AMT9</accession>
<dbReference type="InterPro" id="IPR001214">
    <property type="entry name" value="SET_dom"/>
</dbReference>
<dbReference type="NCBIfam" id="TIGR01068">
    <property type="entry name" value="thioredoxin"/>
    <property type="match status" value="1"/>
</dbReference>
<dbReference type="InterPro" id="IPR017937">
    <property type="entry name" value="Thioredoxin_CS"/>
</dbReference>
<dbReference type="VEuPathDB" id="FungiDB:CXQ85_001400"/>
<dbReference type="GO" id="GO:0015035">
    <property type="term" value="F:protein-disulfide reductase activity"/>
    <property type="evidence" value="ECO:0007669"/>
    <property type="project" value="InterPro"/>
</dbReference>
<keyword evidence="1" id="KW-1015">Disulfide bond</keyword>
<protein>
    <submittedName>
        <fullName evidence="4">Thioredoxin</fullName>
    </submittedName>
</protein>
<dbReference type="PROSITE" id="PS51352">
    <property type="entry name" value="THIOREDOXIN_2"/>
    <property type="match status" value="1"/>
</dbReference>
<dbReference type="CDD" id="cd10527">
    <property type="entry name" value="SET_LSMT"/>
    <property type="match status" value="1"/>
</dbReference>
<dbReference type="Proteomes" id="UP000244309">
    <property type="component" value="Unassembled WGS sequence"/>
</dbReference>
<dbReference type="GeneID" id="37006731"/>
<dbReference type="EMBL" id="PKFO01000001">
    <property type="protein sequence ID" value="PVH19105.1"/>
    <property type="molecule type" value="Genomic_DNA"/>
</dbReference>
<dbReference type="SUPFAM" id="SSF82199">
    <property type="entry name" value="SET domain"/>
    <property type="match status" value="1"/>
</dbReference>
<evidence type="ECO:0000313" key="5">
    <source>
        <dbReference type="Proteomes" id="UP000244309"/>
    </source>
</evidence>
<dbReference type="PANTHER" id="PTHR46115">
    <property type="entry name" value="THIOREDOXIN-LIKE PROTEIN 1"/>
    <property type="match status" value="1"/>
</dbReference>
<organism evidence="4 5">
    <name type="scientific">Candidozyma haemuli</name>
    <dbReference type="NCBI Taxonomy" id="45357"/>
    <lineage>
        <taxon>Eukaryota</taxon>
        <taxon>Fungi</taxon>
        <taxon>Dikarya</taxon>
        <taxon>Ascomycota</taxon>
        <taxon>Saccharomycotina</taxon>
        <taxon>Pichiomycetes</taxon>
        <taxon>Metschnikowiaceae</taxon>
        <taxon>Candidozyma</taxon>
    </lineage>
</organism>
<evidence type="ECO:0000313" key="4">
    <source>
        <dbReference type="EMBL" id="PVH19105.1"/>
    </source>
</evidence>